<evidence type="ECO:0000256" key="1">
    <source>
        <dbReference type="SAM" id="MobiDB-lite"/>
    </source>
</evidence>
<protein>
    <submittedName>
        <fullName evidence="2">Uncharacterized protein</fullName>
    </submittedName>
</protein>
<dbReference type="Proteomes" id="UP001642484">
    <property type="component" value="Unassembled WGS sequence"/>
</dbReference>
<evidence type="ECO:0000313" key="2">
    <source>
        <dbReference type="EMBL" id="CAK9079234.1"/>
    </source>
</evidence>
<sequence>MRFWRNVRSHAQQQMLYEDFLKTKGKWRQGVVWREVVQRHRGVTRGVRKWLTRKQLIEHFVDEETADAVIARKHEIQDLAGTEIREHPELPGLEQYLVLVEDEEVQEDENLMTDMFKCKDEGSASESESANMKEAFEKDVGQALKKLSDARSVMQKALEVLDVKNTDITKYLPFWMLSLEGFNRARDFRRALKPPVELAVAYRDFRQRLKANQVQCGQDALNQMFLTMESSGRYLSPSCHDLEKMFTLVQHVPVESFKGLQTENEFYEVKLTTDFINERLQILERNRKSKKVVANFDFVLTWVSVSEFAFAPPTKKEVQAKSLTNLAAVEEPEAEVSGADHEAGNEEAGGGASGDEQVDVWVETHGMTQERTPLFCTTEKPKPPQRHWHIKQSSFATPDQKVVKEDPVRRELFKEGEEEEPKEVDQEDTKPLSVPESLPVAAAEATKSKNVRAALEKDIEDLLKKLGSGRTELQTALESGVEVPEMEKITQRSKNLNELADTVMEWLLFSLENDECLGPESLNPLFAAIVRSLQRRYKGIMIEGKTMHFSVVELRGLVYKFWGFYELQGLLLSSDPSGGSHETPTSSALGPFTGELVWARRTAGESAQQVASRGSW</sequence>
<dbReference type="EMBL" id="CAXAMN010023629">
    <property type="protein sequence ID" value="CAK9079234.1"/>
    <property type="molecule type" value="Genomic_DNA"/>
</dbReference>
<gene>
    <name evidence="2" type="ORF">CCMP2556_LOCUS39028</name>
</gene>
<name>A0ABP0PWF7_9DINO</name>
<comment type="caution">
    <text evidence="2">The sequence shown here is derived from an EMBL/GenBank/DDBJ whole genome shotgun (WGS) entry which is preliminary data.</text>
</comment>
<proteinExistence type="predicted"/>
<accession>A0ABP0PWF7</accession>
<feature type="region of interest" description="Disordered" evidence="1">
    <location>
        <begin position="410"/>
        <end position="432"/>
    </location>
</feature>
<keyword evidence="3" id="KW-1185">Reference proteome</keyword>
<organism evidence="2 3">
    <name type="scientific">Durusdinium trenchii</name>
    <dbReference type="NCBI Taxonomy" id="1381693"/>
    <lineage>
        <taxon>Eukaryota</taxon>
        <taxon>Sar</taxon>
        <taxon>Alveolata</taxon>
        <taxon>Dinophyceae</taxon>
        <taxon>Suessiales</taxon>
        <taxon>Symbiodiniaceae</taxon>
        <taxon>Durusdinium</taxon>
    </lineage>
</organism>
<evidence type="ECO:0000313" key="3">
    <source>
        <dbReference type="Proteomes" id="UP001642484"/>
    </source>
</evidence>
<feature type="region of interest" description="Disordered" evidence="1">
    <location>
        <begin position="329"/>
        <end position="354"/>
    </location>
</feature>
<reference evidence="2 3" key="1">
    <citation type="submission" date="2024-02" db="EMBL/GenBank/DDBJ databases">
        <authorList>
            <person name="Chen Y."/>
            <person name="Shah S."/>
            <person name="Dougan E. K."/>
            <person name="Thang M."/>
            <person name="Chan C."/>
        </authorList>
    </citation>
    <scope>NUCLEOTIDE SEQUENCE [LARGE SCALE GENOMIC DNA]</scope>
</reference>